<keyword evidence="3 9" id="KW-0479">Metal-binding</keyword>
<evidence type="ECO:0000256" key="5">
    <source>
        <dbReference type="ARBA" id="ARBA00022756"/>
    </source>
</evidence>
<comment type="pathway">
    <text evidence="9">Cofactor biosynthesis; biotin biosynthesis; biotin from 7,8-diaminononanoate: step 1/2.</text>
</comment>
<evidence type="ECO:0000256" key="7">
    <source>
        <dbReference type="ARBA" id="ARBA00022842"/>
    </source>
</evidence>
<feature type="binding site" evidence="9">
    <location>
        <begin position="12"/>
        <end position="17"/>
    </location>
    <ligand>
        <name>ATP</name>
        <dbReference type="ChEBI" id="CHEBI:30616"/>
    </ligand>
</feature>
<comment type="caution">
    <text evidence="10">The sequence shown here is derived from an EMBL/GenBank/DDBJ whole genome shotgun (WGS) entry which is preliminary data.</text>
</comment>
<dbReference type="NCBIfam" id="TIGR00347">
    <property type="entry name" value="bioD"/>
    <property type="match status" value="1"/>
</dbReference>
<dbReference type="PANTHER" id="PTHR43210:SF2">
    <property type="entry name" value="ATP-DEPENDENT DETHIOBIOTIN SYNTHETASE BIOD 2"/>
    <property type="match status" value="1"/>
</dbReference>
<keyword evidence="5 9" id="KW-0093">Biotin biosynthesis</keyword>
<evidence type="ECO:0000313" key="10">
    <source>
        <dbReference type="EMBL" id="NBC37587.1"/>
    </source>
</evidence>
<comment type="cofactor">
    <cofactor evidence="9">
        <name>Mg(2+)</name>
        <dbReference type="ChEBI" id="CHEBI:18420"/>
    </cofactor>
</comment>
<keyword evidence="6 9" id="KW-0067">ATP-binding</keyword>
<organism evidence="10 11">
    <name type="scientific">Novosphingobium ovatum</name>
    <dbReference type="NCBI Taxonomy" id="1908523"/>
    <lineage>
        <taxon>Bacteria</taxon>
        <taxon>Pseudomonadati</taxon>
        <taxon>Pseudomonadota</taxon>
        <taxon>Alphaproteobacteria</taxon>
        <taxon>Sphingomonadales</taxon>
        <taxon>Sphingomonadaceae</taxon>
        <taxon>Novosphingobium</taxon>
    </lineage>
</organism>
<reference evidence="11" key="1">
    <citation type="submission" date="2020-01" db="EMBL/GenBank/DDBJ databases">
        <title>Sphingomonas sp. strain CSW-10.</title>
        <authorList>
            <person name="Chen W.-M."/>
        </authorList>
    </citation>
    <scope>NUCLEOTIDE SEQUENCE [LARGE SCALE GENOMIC DNA]</scope>
    <source>
        <strain evidence="11">FSY-8</strain>
    </source>
</reference>
<dbReference type="GO" id="GO:0004141">
    <property type="term" value="F:dethiobiotin synthase activity"/>
    <property type="evidence" value="ECO:0007669"/>
    <property type="project" value="UniProtKB-EC"/>
</dbReference>
<evidence type="ECO:0000256" key="4">
    <source>
        <dbReference type="ARBA" id="ARBA00022741"/>
    </source>
</evidence>
<dbReference type="CDD" id="cd03109">
    <property type="entry name" value="DTBS"/>
    <property type="match status" value="1"/>
</dbReference>
<evidence type="ECO:0000256" key="9">
    <source>
        <dbReference type="HAMAP-Rule" id="MF_00336"/>
    </source>
</evidence>
<feature type="binding site" evidence="9">
    <location>
        <position position="48"/>
    </location>
    <ligand>
        <name>Mg(2+)</name>
        <dbReference type="ChEBI" id="CHEBI:18420"/>
    </ligand>
</feature>
<feature type="binding site" evidence="9">
    <location>
        <position position="48"/>
    </location>
    <ligand>
        <name>ATP</name>
        <dbReference type="ChEBI" id="CHEBI:30616"/>
    </ligand>
</feature>
<proteinExistence type="inferred from homology"/>
<dbReference type="EC" id="6.3.3.3" evidence="9"/>
<comment type="catalytic activity">
    <reaction evidence="8">
        <text>(7R,8S)-8-amino-7-(carboxyamino)nonanoate + ATP = (4R,5S)-dethiobiotin + ADP + phosphate + H(+)</text>
        <dbReference type="Rhea" id="RHEA:63684"/>
        <dbReference type="ChEBI" id="CHEBI:15378"/>
        <dbReference type="ChEBI" id="CHEBI:30616"/>
        <dbReference type="ChEBI" id="CHEBI:43474"/>
        <dbReference type="ChEBI" id="CHEBI:149470"/>
        <dbReference type="ChEBI" id="CHEBI:149473"/>
        <dbReference type="ChEBI" id="CHEBI:456216"/>
    </reaction>
</comment>
<dbReference type="RefSeq" id="WP_161719761.1">
    <property type="nucleotide sequence ID" value="NZ_JAAAPO010000005.1"/>
</dbReference>
<dbReference type="PIRSF" id="PIRSF006755">
    <property type="entry name" value="DTB_synth"/>
    <property type="match status" value="1"/>
</dbReference>
<keyword evidence="2 9" id="KW-0436">Ligase</keyword>
<keyword evidence="7 9" id="KW-0460">Magnesium</keyword>
<dbReference type="SUPFAM" id="SSF52540">
    <property type="entry name" value="P-loop containing nucleoside triphosphate hydrolases"/>
    <property type="match status" value="1"/>
</dbReference>
<dbReference type="InterPro" id="IPR027417">
    <property type="entry name" value="P-loop_NTPase"/>
</dbReference>
<evidence type="ECO:0000256" key="1">
    <source>
        <dbReference type="ARBA" id="ARBA00022490"/>
    </source>
</evidence>
<feature type="binding site" evidence="9">
    <location>
        <position position="102"/>
    </location>
    <ligand>
        <name>Mg(2+)</name>
        <dbReference type="ChEBI" id="CHEBI:18420"/>
    </ligand>
</feature>
<evidence type="ECO:0000256" key="2">
    <source>
        <dbReference type="ARBA" id="ARBA00022598"/>
    </source>
</evidence>
<feature type="binding site" evidence="9">
    <location>
        <begin position="191"/>
        <end position="193"/>
    </location>
    <ligand>
        <name>ATP</name>
        <dbReference type="ChEBI" id="CHEBI:30616"/>
    </ligand>
</feature>
<comment type="caution">
    <text evidence="9">Lacks conserved residue(s) required for the propagation of feature annotation.</text>
</comment>
<dbReference type="Pfam" id="PF13500">
    <property type="entry name" value="AAA_26"/>
    <property type="match status" value="1"/>
</dbReference>
<sequence>MNGIIVTGTDTGIGKTVLAAGLAGALARRHGVARYWKPVQAGLEDMTDSQSIAALAPGVTIHPEAYRLITPASPHLAARIDGVVIDPVQLALPSGEGPLVVEGAGGALVPLIAPPEGAPLLYADMFARWGLPVVVAARTMLGTINHTLLTVEALRARGVKIAGIAYVGDENAETERVISAISGVPRLGRIPLLDDLNADTLAAAMAGFDWDALA</sequence>
<dbReference type="PANTHER" id="PTHR43210">
    <property type="entry name" value="DETHIOBIOTIN SYNTHETASE"/>
    <property type="match status" value="1"/>
</dbReference>
<gene>
    <name evidence="9 10" type="primary">bioD</name>
    <name evidence="10" type="ORF">GTZ99_13615</name>
</gene>
<dbReference type="EMBL" id="JAAAPO010000005">
    <property type="protein sequence ID" value="NBC37587.1"/>
    <property type="molecule type" value="Genomic_DNA"/>
</dbReference>
<comment type="subunit">
    <text evidence="9">Homodimer.</text>
</comment>
<evidence type="ECO:0000256" key="8">
    <source>
        <dbReference type="ARBA" id="ARBA00047386"/>
    </source>
</evidence>
<keyword evidence="1 9" id="KW-0963">Cytoplasm</keyword>
<comment type="catalytic activity">
    <reaction evidence="9">
        <text>(7R,8S)-7,8-diammoniononanoate + CO2 + ATP = (4R,5S)-dethiobiotin + ADP + phosphate + 3 H(+)</text>
        <dbReference type="Rhea" id="RHEA:15805"/>
        <dbReference type="ChEBI" id="CHEBI:15378"/>
        <dbReference type="ChEBI" id="CHEBI:16526"/>
        <dbReference type="ChEBI" id="CHEBI:30616"/>
        <dbReference type="ChEBI" id="CHEBI:43474"/>
        <dbReference type="ChEBI" id="CHEBI:149469"/>
        <dbReference type="ChEBI" id="CHEBI:149473"/>
        <dbReference type="ChEBI" id="CHEBI:456216"/>
        <dbReference type="EC" id="6.3.3.3"/>
    </reaction>
</comment>
<feature type="binding site" evidence="9">
    <location>
        <position position="197"/>
    </location>
    <ligand>
        <name>ATP</name>
        <dbReference type="ChEBI" id="CHEBI:30616"/>
    </ligand>
</feature>
<accession>A0ABW9XGB1</accession>
<feature type="active site" evidence="9">
    <location>
        <position position="37"/>
    </location>
</feature>
<comment type="function">
    <text evidence="9">Catalyzes a mechanistically unusual reaction, the ATP-dependent insertion of CO2 between the N7 and N8 nitrogen atoms of 7,8-diaminopelargonic acid (DAPA, also called 7,8-diammoniononanoate) to form a ureido ring.</text>
</comment>
<evidence type="ECO:0000256" key="6">
    <source>
        <dbReference type="ARBA" id="ARBA00022840"/>
    </source>
</evidence>
<dbReference type="HAMAP" id="MF_00336">
    <property type="entry name" value="BioD"/>
    <property type="match status" value="1"/>
</dbReference>
<protein>
    <recommendedName>
        <fullName evidence="9">ATP-dependent dethiobiotin synthetase BioD</fullName>
        <ecNumber evidence="9">6.3.3.3</ecNumber>
    </recommendedName>
    <alternativeName>
        <fullName evidence="9">DTB synthetase</fullName>
        <shortName evidence="9">DTBS</shortName>
    </alternativeName>
    <alternativeName>
        <fullName evidence="9">Dethiobiotin synthase</fullName>
    </alternativeName>
</protein>
<evidence type="ECO:0000313" key="11">
    <source>
        <dbReference type="Proteomes" id="UP000753724"/>
    </source>
</evidence>
<keyword evidence="11" id="KW-1185">Reference proteome</keyword>
<keyword evidence="4 9" id="KW-0547">Nucleotide-binding</keyword>
<feature type="binding site" evidence="9">
    <location>
        <position position="16"/>
    </location>
    <ligand>
        <name>Mg(2+)</name>
        <dbReference type="ChEBI" id="CHEBI:18420"/>
    </ligand>
</feature>
<dbReference type="InterPro" id="IPR004472">
    <property type="entry name" value="DTB_synth_BioD"/>
</dbReference>
<evidence type="ECO:0000256" key="3">
    <source>
        <dbReference type="ARBA" id="ARBA00022723"/>
    </source>
</evidence>
<dbReference type="Proteomes" id="UP000753724">
    <property type="component" value="Unassembled WGS sequence"/>
</dbReference>
<dbReference type="Gene3D" id="3.40.50.300">
    <property type="entry name" value="P-loop containing nucleotide triphosphate hydrolases"/>
    <property type="match status" value="1"/>
</dbReference>
<feature type="binding site" evidence="9">
    <location>
        <begin position="102"/>
        <end position="105"/>
    </location>
    <ligand>
        <name>ATP</name>
        <dbReference type="ChEBI" id="CHEBI:30616"/>
    </ligand>
</feature>
<comment type="similarity">
    <text evidence="9">Belongs to the dethiobiotin synthetase family.</text>
</comment>
<comment type="subcellular location">
    <subcellularLocation>
        <location evidence="9">Cytoplasm</location>
    </subcellularLocation>
</comment>
<name>A0ABW9XGB1_9SPHN</name>